<organism evidence="9 10">
    <name type="scientific">Rubroshorea leprosula</name>
    <dbReference type="NCBI Taxonomy" id="152421"/>
    <lineage>
        <taxon>Eukaryota</taxon>
        <taxon>Viridiplantae</taxon>
        <taxon>Streptophyta</taxon>
        <taxon>Embryophyta</taxon>
        <taxon>Tracheophyta</taxon>
        <taxon>Spermatophyta</taxon>
        <taxon>Magnoliopsida</taxon>
        <taxon>eudicotyledons</taxon>
        <taxon>Gunneridae</taxon>
        <taxon>Pentapetalae</taxon>
        <taxon>rosids</taxon>
        <taxon>malvids</taxon>
        <taxon>Malvales</taxon>
        <taxon>Dipterocarpaceae</taxon>
        <taxon>Rubroshorea</taxon>
    </lineage>
</organism>
<dbReference type="PANTHER" id="PTHR32285">
    <property type="entry name" value="PROTEIN TRICHOME BIREFRINGENCE-LIKE 9-RELATED"/>
    <property type="match status" value="1"/>
</dbReference>
<evidence type="ECO:0000256" key="6">
    <source>
        <dbReference type="ARBA" id="ARBA00023136"/>
    </source>
</evidence>
<comment type="similarity">
    <text evidence="2">Belongs to the PC-esterase family. TBL subfamily.</text>
</comment>
<reference evidence="9 10" key="1">
    <citation type="journal article" date="2021" name="Commun. Biol.">
        <title>The genome of Shorea leprosula (Dipterocarpaceae) highlights the ecological relevance of drought in aseasonal tropical rainforests.</title>
        <authorList>
            <person name="Ng K.K.S."/>
            <person name="Kobayashi M.J."/>
            <person name="Fawcett J.A."/>
            <person name="Hatakeyama M."/>
            <person name="Paape T."/>
            <person name="Ng C.H."/>
            <person name="Ang C.C."/>
            <person name="Tnah L.H."/>
            <person name="Lee C.T."/>
            <person name="Nishiyama T."/>
            <person name="Sese J."/>
            <person name="O'Brien M.J."/>
            <person name="Copetti D."/>
            <person name="Mohd Noor M.I."/>
            <person name="Ong R.C."/>
            <person name="Putra M."/>
            <person name="Sireger I.Z."/>
            <person name="Indrioko S."/>
            <person name="Kosugi Y."/>
            <person name="Izuno A."/>
            <person name="Isagi Y."/>
            <person name="Lee S.L."/>
            <person name="Shimizu K.K."/>
        </authorList>
    </citation>
    <scope>NUCLEOTIDE SEQUENCE [LARGE SCALE GENOMIC DNA]</scope>
    <source>
        <strain evidence="9">214</strain>
    </source>
</reference>
<dbReference type="InterPro" id="IPR026057">
    <property type="entry name" value="TBL_C"/>
</dbReference>
<evidence type="ECO:0000256" key="5">
    <source>
        <dbReference type="ARBA" id="ARBA00022989"/>
    </source>
</evidence>
<comment type="subcellular location">
    <subcellularLocation>
        <location evidence="1">Membrane</location>
        <topology evidence="1">Single-pass membrane protein</topology>
    </subcellularLocation>
</comment>
<proteinExistence type="inferred from homology"/>
<dbReference type="GO" id="GO:0005794">
    <property type="term" value="C:Golgi apparatus"/>
    <property type="evidence" value="ECO:0007669"/>
    <property type="project" value="TreeGrafter"/>
</dbReference>
<dbReference type="InterPro" id="IPR029962">
    <property type="entry name" value="TBL"/>
</dbReference>
<evidence type="ECO:0000313" key="9">
    <source>
        <dbReference type="EMBL" id="GKV38884.1"/>
    </source>
</evidence>
<feature type="domain" description="Trichome birefringence-like C-terminal" evidence="7">
    <location>
        <begin position="37"/>
        <end position="199"/>
    </location>
</feature>
<keyword evidence="3" id="KW-0812">Transmembrane</keyword>
<evidence type="ECO:0008006" key="11">
    <source>
        <dbReference type="Google" id="ProtNLM"/>
    </source>
</evidence>
<name>A0AAV5LN85_9ROSI</name>
<evidence type="ECO:0000313" key="10">
    <source>
        <dbReference type="Proteomes" id="UP001054252"/>
    </source>
</evidence>
<dbReference type="PANTHER" id="PTHR32285:SF53">
    <property type="entry name" value="PROTEIN TRICHOME BIREFRINGENCE-LIKE 9"/>
    <property type="match status" value="1"/>
</dbReference>
<dbReference type="AlphaFoldDB" id="A0AAV5LN85"/>
<sequence>MYGENCPFLDPGFRCRQNGRKDVKYLKWRWQPHGCDLPRNQWESLICMLAEAIPNKTTVFEENGSPMTKHKGFLSMRFLHYNLTVEYYRAPFLVVVSHPPKDSATQVRVTVRVDEITRLSRRWIGADVLVFNTGHWWNQDKTVKIGCYFQEEGKVNMTMDVMEAFQRSLQTWKSWTVHNLDPGKSHVFFRSYSPAHYKQVTLILCLKFGS</sequence>
<dbReference type="EMBL" id="BPVZ01000131">
    <property type="protein sequence ID" value="GKV38884.1"/>
    <property type="molecule type" value="Genomic_DNA"/>
</dbReference>
<dbReference type="GO" id="GO:0016413">
    <property type="term" value="F:O-acetyltransferase activity"/>
    <property type="evidence" value="ECO:0007669"/>
    <property type="project" value="InterPro"/>
</dbReference>
<evidence type="ECO:0000259" key="8">
    <source>
        <dbReference type="Pfam" id="PF14416"/>
    </source>
</evidence>
<evidence type="ECO:0000256" key="4">
    <source>
        <dbReference type="ARBA" id="ARBA00022968"/>
    </source>
</evidence>
<keyword evidence="5" id="KW-1133">Transmembrane helix</keyword>
<accession>A0AAV5LN85</accession>
<keyword evidence="6" id="KW-0472">Membrane</keyword>
<feature type="domain" description="Trichome birefringence-like N-terminal" evidence="8">
    <location>
        <begin position="2"/>
        <end position="36"/>
    </location>
</feature>
<dbReference type="Proteomes" id="UP001054252">
    <property type="component" value="Unassembled WGS sequence"/>
</dbReference>
<keyword evidence="4" id="KW-0735">Signal-anchor</keyword>
<gene>
    <name evidence="9" type="ORF">SLEP1_g46743</name>
</gene>
<evidence type="ECO:0000259" key="7">
    <source>
        <dbReference type="Pfam" id="PF13839"/>
    </source>
</evidence>
<dbReference type="Pfam" id="PF13839">
    <property type="entry name" value="PC-Esterase"/>
    <property type="match status" value="1"/>
</dbReference>
<protein>
    <recommendedName>
        <fullName evidence="11">Trichome birefringence-like N-terminal domain-containing protein</fullName>
    </recommendedName>
</protein>
<dbReference type="GO" id="GO:0016020">
    <property type="term" value="C:membrane"/>
    <property type="evidence" value="ECO:0007669"/>
    <property type="project" value="UniProtKB-SubCell"/>
</dbReference>
<evidence type="ECO:0000256" key="1">
    <source>
        <dbReference type="ARBA" id="ARBA00004167"/>
    </source>
</evidence>
<dbReference type="Pfam" id="PF14416">
    <property type="entry name" value="PMR5N"/>
    <property type="match status" value="1"/>
</dbReference>
<dbReference type="InterPro" id="IPR025846">
    <property type="entry name" value="TBL_N"/>
</dbReference>
<evidence type="ECO:0000256" key="2">
    <source>
        <dbReference type="ARBA" id="ARBA00007727"/>
    </source>
</evidence>
<evidence type="ECO:0000256" key="3">
    <source>
        <dbReference type="ARBA" id="ARBA00022692"/>
    </source>
</evidence>
<keyword evidence="10" id="KW-1185">Reference proteome</keyword>
<comment type="caution">
    <text evidence="9">The sequence shown here is derived from an EMBL/GenBank/DDBJ whole genome shotgun (WGS) entry which is preliminary data.</text>
</comment>